<reference evidence="4" key="1">
    <citation type="submission" date="2016-05" db="EMBL/GenBank/DDBJ databases">
        <title>WGS assembly of Xenopus laevis.</title>
        <authorList>
            <person name="Session A."/>
            <person name="Uno Y."/>
            <person name="Kwon T."/>
            <person name="Chapman J."/>
            <person name="Toyoda A."/>
            <person name="Takahashi S."/>
            <person name="Fukui A."/>
            <person name="Hikosaka A."/>
            <person name="Putnam N."/>
            <person name="Stites J."/>
            <person name="Van Heeringen S."/>
            <person name="Quigley I."/>
            <person name="Heinz S."/>
            <person name="Hellsten U."/>
            <person name="Lyons J."/>
            <person name="Suzuki A."/>
            <person name="Kondo M."/>
            <person name="Ogino H."/>
            <person name="Ochi H."/>
            <person name="Bogdanovic O."/>
            <person name="Lister R."/>
            <person name="Georgiou G."/>
            <person name="Paranjpe S."/>
            <person name="Van Kruijsbergen I."/>
            <person name="Mozaffari S."/>
            <person name="Shu S."/>
            <person name="Schmutz J."/>
            <person name="Jenkins J."/>
            <person name="Grimwood J."/>
            <person name="Carlson J."/>
            <person name="Mitros T."/>
            <person name="Simakov O."/>
            <person name="Heald R."/>
            <person name="Miller K."/>
            <person name="Haudenschild C."/>
            <person name="Kuroki Y."/>
            <person name="Tanaka T."/>
            <person name="Michiue T."/>
            <person name="Watanabe M."/>
            <person name="Kinoshita T."/>
            <person name="Ohta Y."/>
            <person name="Mawaribuchi S."/>
            <person name="Suzuki Y."/>
            <person name="Haramoto Y."/>
            <person name="Yamamoto T."/>
            <person name="Takagi C."/>
            <person name="Kitzman J."/>
            <person name="Shendure J."/>
            <person name="Nakayama T."/>
            <person name="Izutsu Y."/>
            <person name="Robert J."/>
            <person name="Dichmann D."/>
            <person name="Flajnik M."/>
            <person name="Houston D."/>
            <person name="Marcotte E."/>
            <person name="Wallingford J."/>
            <person name="Ito Y."/>
            <person name="Asashima M."/>
            <person name="Ueno N."/>
            <person name="Matsuda Y."/>
            <person name="Jan Veenstra G."/>
            <person name="Fujiyama A."/>
            <person name="Harland R."/>
            <person name="Taira M."/>
            <person name="Rokhsar D.S."/>
        </authorList>
    </citation>
    <scope>NUCLEOTIDE SEQUENCE</scope>
    <source>
        <strain evidence="4">J</strain>
        <tissue evidence="4">Blood</tissue>
    </source>
</reference>
<sequence length="388" mass="44044">MEDLLRSIQSAVDQHGLQWVKERFGNLPERSQVPAESKEMERRVTRRRACPPERLSPSQESRAVRRRRSRSPGMPVAKRALVEDSGEIAGMIAAARNAVSTSGVEVPIVTKEQHLRNAENKGNEGDNGTNQKSAVAVEPAISKGKEPEKETTKSKESKVGRSLPISDNARSQTYICFEGPLGAHLSVEIGEKIWKNEYIDIFTLLPLERFNLDKWEKGKEARKQEDEDRRRFRLIPRTFSNWQQAFAILASIIGERKPEKCSALFCYMDMILEAFRVHGGTAWLRYDEQFRQRLAVRPSLEWDHKDISLWIKLMNVNRPGPSGFSADPFRTGTGGSGTGNASVNNKAGYCWAFNEGSCKWGTTCRYKHECSHCNGRHPMQKCFKKNKF</sequence>
<gene>
    <name evidence="4" type="ORF">XELAEV_18003999mg</name>
</gene>
<keyword evidence="1" id="KW-0862">Zinc</keyword>
<organism evidence="4">
    <name type="scientific">Xenopus laevis</name>
    <name type="common">African clawed frog</name>
    <dbReference type="NCBI Taxonomy" id="8355"/>
    <lineage>
        <taxon>Eukaryota</taxon>
        <taxon>Metazoa</taxon>
        <taxon>Chordata</taxon>
        <taxon>Craniata</taxon>
        <taxon>Vertebrata</taxon>
        <taxon>Euteleostomi</taxon>
        <taxon>Amphibia</taxon>
        <taxon>Batrachia</taxon>
        <taxon>Anura</taxon>
        <taxon>Pipoidea</taxon>
        <taxon>Pipidae</taxon>
        <taxon>Xenopodinae</taxon>
        <taxon>Xenopus</taxon>
        <taxon>Xenopus</taxon>
    </lineage>
</organism>
<feature type="region of interest" description="Disordered" evidence="2">
    <location>
        <begin position="109"/>
        <end position="163"/>
    </location>
</feature>
<feature type="region of interest" description="Disordered" evidence="2">
    <location>
        <begin position="30"/>
        <end position="79"/>
    </location>
</feature>
<keyword evidence="1" id="KW-0479">Metal-binding</keyword>
<feature type="domain" description="C3H1-type" evidence="3">
    <location>
        <begin position="344"/>
        <end position="371"/>
    </location>
</feature>
<dbReference type="InterPro" id="IPR000571">
    <property type="entry name" value="Znf_CCCH"/>
</dbReference>
<feature type="compositionally biased region" description="Basic and acidic residues" evidence="2">
    <location>
        <begin position="143"/>
        <end position="159"/>
    </location>
</feature>
<dbReference type="AlphaFoldDB" id="A0A974BSG7"/>
<dbReference type="EMBL" id="KV467234">
    <property type="protein sequence ID" value="OCT57121.1"/>
    <property type="molecule type" value="Genomic_DNA"/>
</dbReference>
<keyword evidence="1" id="KW-0863">Zinc-finger</keyword>
<accession>A0A974BSG7</accession>
<feature type="zinc finger region" description="C3H1-type" evidence="1">
    <location>
        <begin position="344"/>
        <end position="371"/>
    </location>
</feature>
<feature type="non-terminal residue" evidence="4">
    <location>
        <position position="388"/>
    </location>
</feature>
<name>A0A974BSG7_XENLA</name>
<protein>
    <recommendedName>
        <fullName evidence="3">C3H1-type domain-containing protein</fullName>
    </recommendedName>
</protein>
<evidence type="ECO:0000259" key="3">
    <source>
        <dbReference type="PROSITE" id="PS50103"/>
    </source>
</evidence>
<dbReference type="Proteomes" id="UP000694892">
    <property type="component" value="Unassembled WGS sequence"/>
</dbReference>
<dbReference type="PROSITE" id="PS50103">
    <property type="entry name" value="ZF_C3H1"/>
    <property type="match status" value="1"/>
</dbReference>
<evidence type="ECO:0000313" key="4">
    <source>
        <dbReference type="EMBL" id="OCT57121.1"/>
    </source>
</evidence>
<dbReference type="PANTHER" id="PTHR35558">
    <property type="entry name" value="SGNH_HYDRO DOMAIN-CONTAINING PROTEIN"/>
    <property type="match status" value="1"/>
</dbReference>
<feature type="compositionally biased region" description="Basic and acidic residues" evidence="2">
    <location>
        <begin position="111"/>
        <end position="124"/>
    </location>
</feature>
<evidence type="ECO:0000256" key="2">
    <source>
        <dbReference type="SAM" id="MobiDB-lite"/>
    </source>
</evidence>
<dbReference type="PANTHER" id="PTHR35558:SF1">
    <property type="entry name" value="ENDONUCLEASE_EXONUCLEASE_PHOSPHATASE DOMAIN-CONTAINING PROTEIN"/>
    <property type="match status" value="1"/>
</dbReference>
<proteinExistence type="predicted"/>
<evidence type="ECO:0000256" key="1">
    <source>
        <dbReference type="PROSITE-ProRule" id="PRU00723"/>
    </source>
</evidence>
<dbReference type="GO" id="GO:0008270">
    <property type="term" value="F:zinc ion binding"/>
    <property type="evidence" value="ECO:0007669"/>
    <property type="project" value="UniProtKB-KW"/>
</dbReference>